<keyword evidence="7" id="KW-0732">Signal</keyword>
<evidence type="ECO:0000313" key="10">
    <source>
        <dbReference type="Proteomes" id="UP000567179"/>
    </source>
</evidence>
<comment type="subcellular location">
    <subcellularLocation>
        <location evidence="1">Membrane</location>
        <topology evidence="1">Multi-pass membrane protein</topology>
    </subcellularLocation>
</comment>
<evidence type="ECO:0000256" key="4">
    <source>
        <dbReference type="ARBA" id="ARBA00023136"/>
    </source>
</evidence>
<feature type="chain" id="PRO_5034119746" description="TM7S3/TM198-like domain-containing protein" evidence="7">
    <location>
        <begin position="16"/>
        <end position="845"/>
    </location>
</feature>
<dbReference type="GO" id="GO:0016020">
    <property type="term" value="C:membrane"/>
    <property type="evidence" value="ECO:0007669"/>
    <property type="project" value="UniProtKB-SubCell"/>
</dbReference>
<evidence type="ECO:0000256" key="5">
    <source>
        <dbReference type="SAM" id="MobiDB-lite"/>
    </source>
</evidence>
<dbReference type="PANTHER" id="PTHR39469">
    <property type="entry name" value="CHROMOSOME 1, WHOLE GENOME SHOTGUN SEQUENCE"/>
    <property type="match status" value="1"/>
</dbReference>
<feature type="transmembrane region" description="Helical" evidence="6">
    <location>
        <begin position="248"/>
        <end position="273"/>
    </location>
</feature>
<feature type="transmembrane region" description="Helical" evidence="6">
    <location>
        <begin position="169"/>
        <end position="190"/>
    </location>
</feature>
<feature type="compositionally biased region" description="Basic and acidic residues" evidence="5">
    <location>
        <begin position="358"/>
        <end position="371"/>
    </location>
</feature>
<dbReference type="EMBL" id="JAACJJ010000056">
    <property type="protein sequence ID" value="KAF5312554.1"/>
    <property type="molecule type" value="Genomic_DNA"/>
</dbReference>
<feature type="transmembrane region" description="Helical" evidence="6">
    <location>
        <begin position="108"/>
        <end position="127"/>
    </location>
</feature>
<evidence type="ECO:0000256" key="6">
    <source>
        <dbReference type="SAM" id="Phobius"/>
    </source>
</evidence>
<keyword evidence="10" id="KW-1185">Reference proteome</keyword>
<keyword evidence="2 6" id="KW-0812">Transmembrane</keyword>
<keyword evidence="3 6" id="KW-1133">Transmembrane helix</keyword>
<feature type="region of interest" description="Disordered" evidence="5">
    <location>
        <begin position="553"/>
        <end position="572"/>
    </location>
</feature>
<feature type="compositionally biased region" description="Basic and acidic residues" evidence="5">
    <location>
        <begin position="725"/>
        <end position="740"/>
    </location>
</feature>
<feature type="region of interest" description="Disordered" evidence="5">
    <location>
        <begin position="338"/>
        <end position="428"/>
    </location>
</feature>
<comment type="caution">
    <text evidence="9">The sequence shown here is derived from an EMBL/GenBank/DDBJ whole genome shotgun (WGS) entry which is preliminary data.</text>
</comment>
<evidence type="ECO:0000256" key="1">
    <source>
        <dbReference type="ARBA" id="ARBA00004141"/>
    </source>
</evidence>
<feature type="transmembrane region" description="Helical" evidence="6">
    <location>
        <begin position="197"/>
        <end position="215"/>
    </location>
</feature>
<dbReference type="AlphaFoldDB" id="A0A8H5EU75"/>
<protein>
    <recommendedName>
        <fullName evidence="8">TM7S3/TM198-like domain-containing protein</fullName>
    </recommendedName>
</protein>
<feature type="compositionally biased region" description="Basic and acidic residues" evidence="5">
    <location>
        <begin position="805"/>
        <end position="823"/>
    </location>
</feature>
<feature type="domain" description="TM7S3/TM198-like" evidence="8">
    <location>
        <begin position="113"/>
        <end position="322"/>
    </location>
</feature>
<dbReference type="OrthoDB" id="102260at2759"/>
<evidence type="ECO:0000256" key="2">
    <source>
        <dbReference type="ARBA" id="ARBA00022692"/>
    </source>
</evidence>
<dbReference type="InterPro" id="IPR025256">
    <property type="entry name" value="TM7S3/TM198-like_dom"/>
</dbReference>
<proteinExistence type="predicted"/>
<dbReference type="Proteomes" id="UP000567179">
    <property type="component" value="Unassembled WGS sequence"/>
</dbReference>
<gene>
    <name evidence="9" type="ORF">D9619_002983</name>
</gene>
<evidence type="ECO:0000256" key="7">
    <source>
        <dbReference type="SAM" id="SignalP"/>
    </source>
</evidence>
<feature type="region of interest" description="Disordered" evidence="5">
    <location>
        <begin position="497"/>
        <end position="546"/>
    </location>
</feature>
<feature type="transmembrane region" description="Helical" evidence="6">
    <location>
        <begin position="134"/>
        <end position="157"/>
    </location>
</feature>
<evidence type="ECO:0000256" key="3">
    <source>
        <dbReference type="ARBA" id="ARBA00022989"/>
    </source>
</evidence>
<dbReference type="Pfam" id="PF13886">
    <property type="entry name" value="TM7S3_TM198"/>
    <property type="match status" value="1"/>
</dbReference>
<sequence length="845" mass="92465">MVLLFLLLFPLLALAQSSPTSTPTPSPTPSLSLSLTTSTATVTLATSRQGQQPSQFTTVLPVISNVTFTITPSLSSSTTPVAPSTTSAAPSASATSDPFVLATRVDPAFGVLGVILILTGLPSAFWGHKNRWTSFFLIGFYTLSLVCIVLILKFGVLPAINPPSQTVRGLFLLASTIAGVVGGGVAIFFWKGARYGIGAWGGFALGLWIQCFRDGGLIRTIGFRWILYIGCGVVGFALSTIPKIHYHVLLASTAFVGATSFMLGVDCFTTAGLKEFYIWNLGFPSLFPRFVDHGIQFPVSQTMQIELGLTGAVALMGVAVQLRILKVLQKKMQEIAEETKRRDEEEEGHAAARIGGSVERERSEWEKDHPTLTKHGRQDSNFSSMPLMKDREASSSPSSHLQDDLRPRHLSNVSDFRVAPTSDEELKRASRVKQIPGALPKLDLGLGIQEDVPSTFIAEDDVARKVDVSAAELQDFKRKQALLQEIQSIRKSIEVLKSETPTPSSAEHSRRPSFASKRTLSIDASSALLPPSHSRPPRETAPPRGRVRSMELSSLANTLSAEDPISRPTSVPLKDNDWDSYIQERKLLQPPSGVSAPIGTTLTPRAPLSPAVQEALQMRKHRENAITASSNSSEDIPLARLAAQNKTQSPSHNSPVTILPPRRQSTTILAPAPVPAPRQRTFEELNERHREKMRDIQAPLTQAQKEHAEIEAARQRWERSKALEKEAVTRRQAEKAAALEKRRKSAILDDGEQGKSGNRASLNDPRAHRRSLSADKLGNPGTSSSRRLSTLKVEDWQRYQQDAEMGVKTEHGGGSKRESRTTRTGDGVPFPNEPDRRRKSRDFLS</sequence>
<dbReference type="PANTHER" id="PTHR39469:SF1">
    <property type="entry name" value="DUF4203 DOMAIN-CONTAINING PROTEIN"/>
    <property type="match status" value="1"/>
</dbReference>
<feature type="transmembrane region" description="Helical" evidence="6">
    <location>
        <begin position="221"/>
        <end position="241"/>
    </location>
</feature>
<reference evidence="9 10" key="1">
    <citation type="journal article" date="2020" name="ISME J.">
        <title>Uncovering the hidden diversity of litter-decomposition mechanisms in mushroom-forming fungi.</title>
        <authorList>
            <person name="Floudas D."/>
            <person name="Bentzer J."/>
            <person name="Ahren D."/>
            <person name="Johansson T."/>
            <person name="Persson P."/>
            <person name="Tunlid A."/>
        </authorList>
    </citation>
    <scope>NUCLEOTIDE SEQUENCE [LARGE SCALE GENOMIC DNA]</scope>
    <source>
        <strain evidence="9 10">CBS 101986</strain>
    </source>
</reference>
<accession>A0A8H5EU75</accession>
<name>A0A8H5EU75_9AGAR</name>
<feature type="signal peptide" evidence="7">
    <location>
        <begin position="1"/>
        <end position="15"/>
    </location>
</feature>
<keyword evidence="4 6" id="KW-0472">Membrane</keyword>
<evidence type="ECO:0000259" key="8">
    <source>
        <dbReference type="Pfam" id="PF13886"/>
    </source>
</evidence>
<organism evidence="9 10">
    <name type="scientific">Psilocybe cf. subviscida</name>
    <dbReference type="NCBI Taxonomy" id="2480587"/>
    <lineage>
        <taxon>Eukaryota</taxon>
        <taxon>Fungi</taxon>
        <taxon>Dikarya</taxon>
        <taxon>Basidiomycota</taxon>
        <taxon>Agaricomycotina</taxon>
        <taxon>Agaricomycetes</taxon>
        <taxon>Agaricomycetidae</taxon>
        <taxon>Agaricales</taxon>
        <taxon>Agaricineae</taxon>
        <taxon>Strophariaceae</taxon>
        <taxon>Psilocybe</taxon>
    </lineage>
</organism>
<feature type="compositionally biased region" description="Basic and acidic residues" evidence="5">
    <location>
        <begin position="833"/>
        <end position="845"/>
    </location>
</feature>
<feature type="region of interest" description="Disordered" evidence="5">
    <location>
        <begin position="73"/>
        <end position="93"/>
    </location>
</feature>
<feature type="region of interest" description="Disordered" evidence="5">
    <location>
        <begin position="725"/>
        <end position="845"/>
    </location>
</feature>
<evidence type="ECO:0000313" key="9">
    <source>
        <dbReference type="EMBL" id="KAF5312554.1"/>
    </source>
</evidence>